<gene>
    <name evidence="1" type="ORF">CS062_04855</name>
</gene>
<dbReference type="EMBL" id="PEOG01000011">
    <property type="protein sequence ID" value="PIM54241.1"/>
    <property type="molecule type" value="Genomic_DNA"/>
</dbReference>
<proteinExistence type="predicted"/>
<organism evidence="1 2">
    <name type="scientific">Roseateles chitinivorans</name>
    <dbReference type="NCBI Taxonomy" id="2917965"/>
    <lineage>
        <taxon>Bacteria</taxon>
        <taxon>Pseudomonadati</taxon>
        <taxon>Pseudomonadota</taxon>
        <taxon>Betaproteobacteria</taxon>
        <taxon>Burkholderiales</taxon>
        <taxon>Sphaerotilaceae</taxon>
        <taxon>Roseateles</taxon>
    </lineage>
</organism>
<comment type="caution">
    <text evidence="1">The sequence shown here is derived from an EMBL/GenBank/DDBJ whole genome shotgun (WGS) entry which is preliminary data.</text>
</comment>
<dbReference type="Proteomes" id="UP000231501">
    <property type="component" value="Unassembled WGS sequence"/>
</dbReference>
<accession>A0A2G9CCU0</accession>
<protein>
    <submittedName>
        <fullName evidence="1">Uncharacterized protein</fullName>
    </submittedName>
</protein>
<feature type="non-terminal residue" evidence="1">
    <location>
        <position position="81"/>
    </location>
</feature>
<keyword evidence="2" id="KW-1185">Reference proteome</keyword>
<evidence type="ECO:0000313" key="2">
    <source>
        <dbReference type="Proteomes" id="UP000231501"/>
    </source>
</evidence>
<evidence type="ECO:0000313" key="1">
    <source>
        <dbReference type="EMBL" id="PIM54241.1"/>
    </source>
</evidence>
<sequence length="81" mass="8344">MPDPIPSADAGPTTPAARLTGAFRRWLQALRPAPMRVDAGERLRVVAGAIAGVLVTAVLMELLSRHAPGVPRLVAPLGASA</sequence>
<name>A0A2G9CCU0_9BURK</name>
<reference evidence="1 2" key="1">
    <citation type="submission" date="2017-11" db="EMBL/GenBank/DDBJ databases">
        <title>Draft genome sequence of Mitsuaria sp. HWN-4.</title>
        <authorList>
            <person name="Gundlapally S.R."/>
        </authorList>
    </citation>
    <scope>NUCLEOTIDE SEQUENCE [LARGE SCALE GENOMIC DNA]</scope>
    <source>
        <strain evidence="1 2">HWN-4</strain>
    </source>
</reference>
<dbReference type="AlphaFoldDB" id="A0A2G9CCU0"/>